<evidence type="ECO:0000256" key="4">
    <source>
        <dbReference type="ARBA" id="ARBA00022833"/>
    </source>
</evidence>
<dbReference type="PANTHER" id="PTHR46481">
    <property type="entry name" value="ZINC FINGER BED DOMAIN-CONTAINING PROTEIN 4"/>
    <property type="match status" value="1"/>
</dbReference>
<sequence>MFASSRNAFTPAATDKLERYLGTVPKNVPDVIQWWIDHRRSFPCLSRMALDYHTILAMSVAVEQVFSRARRIITWERNRLSPQTTRALMCLGEWSLMGLVHDDDLAVIAQGGRVQPTKEEEDLSDIEMNIGFDKIDPASDDESVVDYVADK</sequence>
<protein>
    <submittedName>
        <fullName evidence="7">HATC-domain-containing protein</fullName>
    </submittedName>
</protein>
<name>A0A0D7AR88_9AGAR</name>
<reference evidence="7 8" key="1">
    <citation type="journal article" date="2015" name="Fungal Genet. Biol.">
        <title>Evolution of novel wood decay mechanisms in Agaricales revealed by the genome sequences of Fistulina hepatica and Cylindrobasidium torrendii.</title>
        <authorList>
            <person name="Floudas D."/>
            <person name="Held B.W."/>
            <person name="Riley R."/>
            <person name="Nagy L.G."/>
            <person name="Koehler G."/>
            <person name="Ransdell A.S."/>
            <person name="Younus H."/>
            <person name="Chow J."/>
            <person name="Chiniquy J."/>
            <person name="Lipzen A."/>
            <person name="Tritt A."/>
            <person name="Sun H."/>
            <person name="Haridas S."/>
            <person name="LaButti K."/>
            <person name="Ohm R.A."/>
            <person name="Kues U."/>
            <person name="Blanchette R.A."/>
            <person name="Grigoriev I.V."/>
            <person name="Minto R.E."/>
            <person name="Hibbett D.S."/>
        </authorList>
    </citation>
    <scope>NUCLEOTIDE SEQUENCE [LARGE SCALE GENOMIC DNA]</scope>
    <source>
        <strain evidence="7 8">FP15055 ss-10</strain>
    </source>
</reference>
<feature type="domain" description="HAT C-terminal dimerisation" evidence="6">
    <location>
        <begin position="30"/>
        <end position="94"/>
    </location>
</feature>
<dbReference type="AlphaFoldDB" id="A0A0D7AR88"/>
<evidence type="ECO:0000313" key="8">
    <source>
        <dbReference type="Proteomes" id="UP000054007"/>
    </source>
</evidence>
<evidence type="ECO:0000256" key="5">
    <source>
        <dbReference type="ARBA" id="ARBA00023242"/>
    </source>
</evidence>
<evidence type="ECO:0000256" key="2">
    <source>
        <dbReference type="ARBA" id="ARBA00022723"/>
    </source>
</evidence>
<proteinExistence type="predicted"/>
<organism evidence="7 8">
    <name type="scientific">Cylindrobasidium torrendii FP15055 ss-10</name>
    <dbReference type="NCBI Taxonomy" id="1314674"/>
    <lineage>
        <taxon>Eukaryota</taxon>
        <taxon>Fungi</taxon>
        <taxon>Dikarya</taxon>
        <taxon>Basidiomycota</taxon>
        <taxon>Agaricomycotina</taxon>
        <taxon>Agaricomycetes</taxon>
        <taxon>Agaricomycetidae</taxon>
        <taxon>Agaricales</taxon>
        <taxon>Marasmiineae</taxon>
        <taxon>Physalacriaceae</taxon>
        <taxon>Cylindrobasidium</taxon>
    </lineage>
</organism>
<keyword evidence="8" id="KW-1185">Reference proteome</keyword>
<evidence type="ECO:0000256" key="3">
    <source>
        <dbReference type="ARBA" id="ARBA00022771"/>
    </source>
</evidence>
<dbReference type="SUPFAM" id="SSF53098">
    <property type="entry name" value="Ribonuclease H-like"/>
    <property type="match status" value="1"/>
</dbReference>
<accession>A0A0D7AR88</accession>
<dbReference type="InterPro" id="IPR012337">
    <property type="entry name" value="RNaseH-like_sf"/>
</dbReference>
<dbReference type="STRING" id="1314674.A0A0D7AR88"/>
<evidence type="ECO:0000259" key="6">
    <source>
        <dbReference type="Pfam" id="PF05699"/>
    </source>
</evidence>
<keyword evidence="5" id="KW-0539">Nucleus</keyword>
<keyword evidence="2" id="KW-0479">Metal-binding</keyword>
<keyword evidence="4" id="KW-0862">Zinc</keyword>
<dbReference type="OrthoDB" id="1715602at2759"/>
<dbReference type="Pfam" id="PF05699">
    <property type="entry name" value="Dimer_Tnp_hAT"/>
    <property type="match status" value="1"/>
</dbReference>
<dbReference type="InterPro" id="IPR052035">
    <property type="entry name" value="ZnF_BED_domain_contain"/>
</dbReference>
<dbReference type="InterPro" id="IPR008906">
    <property type="entry name" value="HATC_C_dom"/>
</dbReference>
<evidence type="ECO:0000256" key="1">
    <source>
        <dbReference type="ARBA" id="ARBA00004123"/>
    </source>
</evidence>
<gene>
    <name evidence="7" type="ORF">CYLTODRAFT_363615</name>
</gene>
<dbReference type="GO" id="GO:0005634">
    <property type="term" value="C:nucleus"/>
    <property type="evidence" value="ECO:0007669"/>
    <property type="project" value="UniProtKB-SubCell"/>
</dbReference>
<evidence type="ECO:0000313" key="7">
    <source>
        <dbReference type="EMBL" id="KIY60868.1"/>
    </source>
</evidence>
<dbReference type="PANTHER" id="PTHR46481:SF10">
    <property type="entry name" value="ZINC FINGER BED DOMAIN-CONTAINING PROTEIN 39"/>
    <property type="match status" value="1"/>
</dbReference>
<keyword evidence="3" id="KW-0863">Zinc-finger</keyword>
<dbReference type="GO" id="GO:0008270">
    <property type="term" value="F:zinc ion binding"/>
    <property type="evidence" value="ECO:0007669"/>
    <property type="project" value="UniProtKB-KW"/>
</dbReference>
<dbReference type="GO" id="GO:0046983">
    <property type="term" value="F:protein dimerization activity"/>
    <property type="evidence" value="ECO:0007669"/>
    <property type="project" value="InterPro"/>
</dbReference>
<dbReference type="Proteomes" id="UP000054007">
    <property type="component" value="Unassembled WGS sequence"/>
</dbReference>
<comment type="subcellular location">
    <subcellularLocation>
        <location evidence="1">Nucleus</location>
    </subcellularLocation>
</comment>
<dbReference type="EMBL" id="KN881191">
    <property type="protein sequence ID" value="KIY60868.1"/>
    <property type="molecule type" value="Genomic_DNA"/>
</dbReference>